<evidence type="ECO:0000313" key="5">
    <source>
        <dbReference type="EMBL" id="KAJ4808288.1"/>
    </source>
</evidence>
<sequence length="362" mass="41449">MISFLHKCTVAPECCGISRNKMISNCVDETTIMSTHGSAHRFRVNYNETKDLSNSQCINSPTFKSGGYSWIIRCYPKGSRKDDDDDNVGLFLQLMSDYRNLYVSFTLSIMGKRLSEPLQRNFYGKFRGVRSNCGLHLFIRRTTLEQVYLTEDGCFQILCFIKILGQDCHGVPRVPIGNLKENISKLWENGEMTDVNFDVEGEIISAHRVILGSQSPVFKAELFGHMAEAKSECIRIEEMKPEVFRALIRFIYNGSLDNERDTDQATFVMTQHIQAAADRYAVEGLIAKCEGYLIKNLSSDIVMDVLMFAEQHYFTKLKIACLEFASRQDNFREVAFTDGYIQLARADPSLWEELRRFTRAKS</sequence>
<dbReference type="SMART" id="SM00061">
    <property type="entry name" value="MATH"/>
    <property type="match status" value="1"/>
</dbReference>
<dbReference type="Pfam" id="PF22486">
    <property type="entry name" value="MATH_2"/>
    <property type="match status" value="1"/>
</dbReference>
<dbReference type="SUPFAM" id="SSF54695">
    <property type="entry name" value="POZ domain"/>
    <property type="match status" value="1"/>
</dbReference>
<dbReference type="SUPFAM" id="SSF49599">
    <property type="entry name" value="TRAF domain-like"/>
    <property type="match status" value="1"/>
</dbReference>
<comment type="caution">
    <text evidence="5">The sequence shown here is derived from an EMBL/GenBank/DDBJ whole genome shotgun (WGS) entry which is preliminary data.</text>
</comment>
<dbReference type="Proteomes" id="UP001140206">
    <property type="component" value="Chromosome 1"/>
</dbReference>
<evidence type="ECO:0000259" key="4">
    <source>
        <dbReference type="PROSITE" id="PS50144"/>
    </source>
</evidence>
<dbReference type="Gene3D" id="1.25.40.420">
    <property type="match status" value="1"/>
</dbReference>
<dbReference type="InterPro" id="IPR008974">
    <property type="entry name" value="TRAF-like"/>
</dbReference>
<dbReference type="InterPro" id="IPR000210">
    <property type="entry name" value="BTB/POZ_dom"/>
</dbReference>
<dbReference type="Gene3D" id="2.60.210.10">
    <property type="entry name" value="Apoptosis, Tumor Necrosis Factor Receptor Associated Protein 2, Chain A"/>
    <property type="match status" value="1"/>
</dbReference>
<evidence type="ECO:0000313" key="6">
    <source>
        <dbReference type="Proteomes" id="UP001140206"/>
    </source>
</evidence>
<name>A0AAV8GRN9_9POAL</name>
<dbReference type="Gene3D" id="3.30.710.10">
    <property type="entry name" value="Potassium Channel Kv1.1, Chain A"/>
    <property type="match status" value="1"/>
</dbReference>
<protein>
    <submittedName>
        <fullName evidence="5">BTB/POZ/MATH-domain protein</fullName>
    </submittedName>
</protein>
<dbReference type="Pfam" id="PF00651">
    <property type="entry name" value="BTB"/>
    <property type="match status" value="1"/>
</dbReference>
<evidence type="ECO:0000256" key="2">
    <source>
        <dbReference type="ARBA" id="ARBA00010846"/>
    </source>
</evidence>
<dbReference type="PROSITE" id="PS50144">
    <property type="entry name" value="MATH"/>
    <property type="match status" value="1"/>
</dbReference>
<dbReference type="InterPro" id="IPR011333">
    <property type="entry name" value="SKP1/BTB/POZ_sf"/>
</dbReference>
<dbReference type="GO" id="GO:0016567">
    <property type="term" value="P:protein ubiquitination"/>
    <property type="evidence" value="ECO:0007669"/>
    <property type="project" value="InterPro"/>
</dbReference>
<comment type="similarity">
    <text evidence="2">Belongs to the Tdpoz family.</text>
</comment>
<gene>
    <name evidence="5" type="ORF">LUZ62_020854</name>
</gene>
<dbReference type="PROSITE" id="PS50097">
    <property type="entry name" value="BTB"/>
    <property type="match status" value="1"/>
</dbReference>
<dbReference type="PANTHER" id="PTHR26379">
    <property type="entry name" value="BTB/POZ AND MATH DOMAIN-CONTAINING PROTEIN 1"/>
    <property type="match status" value="1"/>
</dbReference>
<evidence type="ECO:0000256" key="1">
    <source>
        <dbReference type="ARBA" id="ARBA00004906"/>
    </source>
</evidence>
<dbReference type="SMART" id="SM00225">
    <property type="entry name" value="BTB"/>
    <property type="match status" value="1"/>
</dbReference>
<dbReference type="PANTHER" id="PTHR26379:SF187">
    <property type="entry name" value="OS07G0655300 PROTEIN"/>
    <property type="match status" value="1"/>
</dbReference>
<proteinExistence type="inferred from homology"/>
<dbReference type="CDD" id="cd00121">
    <property type="entry name" value="MATH"/>
    <property type="match status" value="1"/>
</dbReference>
<dbReference type="AlphaFoldDB" id="A0AAV8GRN9"/>
<evidence type="ECO:0000259" key="3">
    <source>
        <dbReference type="PROSITE" id="PS50097"/>
    </source>
</evidence>
<comment type="pathway">
    <text evidence="1">Protein modification; protein ubiquitination.</text>
</comment>
<dbReference type="Pfam" id="PF24570">
    <property type="entry name" value="BACK_BPM_SPOP"/>
    <property type="match status" value="1"/>
</dbReference>
<dbReference type="InterPro" id="IPR056423">
    <property type="entry name" value="BACK_BPM_SPOP"/>
</dbReference>
<accession>A0AAV8GRN9</accession>
<reference evidence="5" key="1">
    <citation type="submission" date="2022-08" db="EMBL/GenBank/DDBJ databases">
        <authorList>
            <person name="Marques A."/>
        </authorList>
    </citation>
    <scope>NUCLEOTIDE SEQUENCE</scope>
    <source>
        <strain evidence="5">RhyPub2mFocal</strain>
        <tissue evidence="5">Leaves</tissue>
    </source>
</reference>
<keyword evidence="6" id="KW-1185">Reference proteome</keyword>
<feature type="domain" description="MATH" evidence="4">
    <location>
        <begin position="39"/>
        <end position="161"/>
    </location>
</feature>
<dbReference type="InterPro" id="IPR045005">
    <property type="entry name" value="BPM1-6"/>
</dbReference>
<feature type="domain" description="BTB" evidence="3">
    <location>
        <begin position="193"/>
        <end position="260"/>
    </location>
</feature>
<dbReference type="InterPro" id="IPR002083">
    <property type="entry name" value="MATH/TRAF_dom"/>
</dbReference>
<organism evidence="5 6">
    <name type="scientific">Rhynchospora pubera</name>
    <dbReference type="NCBI Taxonomy" id="906938"/>
    <lineage>
        <taxon>Eukaryota</taxon>
        <taxon>Viridiplantae</taxon>
        <taxon>Streptophyta</taxon>
        <taxon>Embryophyta</taxon>
        <taxon>Tracheophyta</taxon>
        <taxon>Spermatophyta</taxon>
        <taxon>Magnoliopsida</taxon>
        <taxon>Liliopsida</taxon>
        <taxon>Poales</taxon>
        <taxon>Cyperaceae</taxon>
        <taxon>Cyperoideae</taxon>
        <taxon>Rhynchosporeae</taxon>
        <taxon>Rhynchospora</taxon>
    </lineage>
</organism>
<dbReference type="EMBL" id="JAMFTS010000001">
    <property type="protein sequence ID" value="KAJ4808288.1"/>
    <property type="molecule type" value="Genomic_DNA"/>
</dbReference>